<evidence type="ECO:0000256" key="3">
    <source>
        <dbReference type="ARBA" id="ARBA00022801"/>
    </source>
</evidence>
<keyword evidence="1" id="KW-0645">Protease</keyword>
<organism evidence="7 8">
    <name type="scientific">Drosophila lebanonensis</name>
    <name type="common">Fruit fly</name>
    <name type="synonym">Scaptodrosophila lebanonensis</name>
    <dbReference type="NCBI Taxonomy" id="7225"/>
    <lineage>
        <taxon>Eukaryota</taxon>
        <taxon>Metazoa</taxon>
        <taxon>Ecdysozoa</taxon>
        <taxon>Arthropoda</taxon>
        <taxon>Hexapoda</taxon>
        <taxon>Insecta</taxon>
        <taxon>Pterygota</taxon>
        <taxon>Neoptera</taxon>
        <taxon>Endopterygota</taxon>
        <taxon>Diptera</taxon>
        <taxon>Brachycera</taxon>
        <taxon>Muscomorpha</taxon>
        <taxon>Ephydroidea</taxon>
        <taxon>Drosophilidae</taxon>
        <taxon>Scaptodrosophila</taxon>
    </lineage>
</organism>
<name>A0A6J2T725_DROLE</name>
<evidence type="ECO:0000259" key="6">
    <source>
        <dbReference type="PROSITE" id="PS50240"/>
    </source>
</evidence>
<evidence type="ECO:0000256" key="5">
    <source>
        <dbReference type="ARBA" id="ARBA00023157"/>
    </source>
</evidence>
<protein>
    <submittedName>
        <fullName evidence="8">Uncharacterized protein LOC115621557</fullName>
    </submittedName>
</protein>
<dbReference type="InterPro" id="IPR009003">
    <property type="entry name" value="Peptidase_S1_PA"/>
</dbReference>
<accession>A0A6J2T725</accession>
<dbReference type="GO" id="GO:0004252">
    <property type="term" value="F:serine-type endopeptidase activity"/>
    <property type="evidence" value="ECO:0007669"/>
    <property type="project" value="InterPro"/>
</dbReference>
<dbReference type="GO" id="GO:0006508">
    <property type="term" value="P:proteolysis"/>
    <property type="evidence" value="ECO:0007669"/>
    <property type="project" value="UniProtKB-KW"/>
</dbReference>
<dbReference type="OrthoDB" id="7883244at2759"/>
<evidence type="ECO:0000256" key="4">
    <source>
        <dbReference type="ARBA" id="ARBA00022825"/>
    </source>
</evidence>
<dbReference type="Proteomes" id="UP000504634">
    <property type="component" value="Unplaced"/>
</dbReference>
<evidence type="ECO:0000256" key="2">
    <source>
        <dbReference type="ARBA" id="ARBA00022729"/>
    </source>
</evidence>
<evidence type="ECO:0000313" key="7">
    <source>
        <dbReference type="Proteomes" id="UP000504634"/>
    </source>
</evidence>
<dbReference type="RefSeq" id="XP_030371090.1">
    <property type="nucleotide sequence ID" value="XM_030515230.1"/>
</dbReference>
<gene>
    <name evidence="8" type="primary">LOC115621557</name>
</gene>
<sequence>MLLSLHVAEAGVHYHRYMLSDYKPQHNPNTQLDYKRRKAPNYKEYSLMDAGKTGMVTEPRIQIIGKGPQPMLNELLVRIYHNNKFLCMGTLITPKIVLTATTCLIQVNSHITVKTSENHVIEAHPHNGNDVIVREEDSLLALLDLKEEVQNFKGQATQLCTNKLPPRTNVELPTYLRNKREVYNVESKVLSLDECRRIIKDTNQNLGSNTLCAHNSRLPRKCQNTFGNPLVFNGMICGVNVLGHNCPKDIGVDLYASVYNIKDYMNKKIAVIKNIHIEDDII</sequence>
<dbReference type="AlphaFoldDB" id="A0A6J2T725"/>
<proteinExistence type="predicted"/>
<keyword evidence="7" id="KW-1185">Reference proteome</keyword>
<keyword evidence="2" id="KW-0732">Signal</keyword>
<dbReference type="InterPro" id="IPR043504">
    <property type="entry name" value="Peptidase_S1_PA_chymotrypsin"/>
</dbReference>
<keyword evidence="4" id="KW-0720">Serine protease</keyword>
<dbReference type="PANTHER" id="PTHR24276:SF94">
    <property type="entry name" value="AT20289P-RELATED"/>
    <property type="match status" value="1"/>
</dbReference>
<dbReference type="InterPro" id="IPR050430">
    <property type="entry name" value="Peptidase_S1"/>
</dbReference>
<dbReference type="PANTHER" id="PTHR24276">
    <property type="entry name" value="POLYSERASE-RELATED"/>
    <property type="match status" value="1"/>
</dbReference>
<dbReference type="InterPro" id="IPR001254">
    <property type="entry name" value="Trypsin_dom"/>
</dbReference>
<dbReference type="SUPFAM" id="SSF50494">
    <property type="entry name" value="Trypsin-like serine proteases"/>
    <property type="match status" value="1"/>
</dbReference>
<feature type="domain" description="Peptidase S1" evidence="6">
    <location>
        <begin position="48"/>
        <end position="270"/>
    </location>
</feature>
<reference evidence="8" key="1">
    <citation type="submission" date="2025-08" db="UniProtKB">
        <authorList>
            <consortium name="RefSeq"/>
        </authorList>
    </citation>
    <scope>IDENTIFICATION</scope>
    <source>
        <strain evidence="8">11010-0011.00</strain>
        <tissue evidence="8">Whole body</tissue>
    </source>
</reference>
<dbReference type="Gene3D" id="2.40.10.10">
    <property type="entry name" value="Trypsin-like serine proteases"/>
    <property type="match status" value="2"/>
</dbReference>
<keyword evidence="5" id="KW-1015">Disulfide bond</keyword>
<evidence type="ECO:0000313" key="8">
    <source>
        <dbReference type="RefSeq" id="XP_030371090.1"/>
    </source>
</evidence>
<dbReference type="GeneID" id="115621557"/>
<dbReference type="PROSITE" id="PS50240">
    <property type="entry name" value="TRYPSIN_DOM"/>
    <property type="match status" value="1"/>
</dbReference>
<evidence type="ECO:0000256" key="1">
    <source>
        <dbReference type="ARBA" id="ARBA00022670"/>
    </source>
</evidence>
<keyword evidence="3" id="KW-0378">Hydrolase</keyword>
<dbReference type="Pfam" id="PF00089">
    <property type="entry name" value="Trypsin"/>
    <property type="match status" value="1"/>
</dbReference>